<evidence type="ECO:0000313" key="2">
    <source>
        <dbReference type="EMBL" id="VFK44255.1"/>
    </source>
</evidence>
<organism evidence="2">
    <name type="scientific">Candidatus Kentrum sp. TC</name>
    <dbReference type="NCBI Taxonomy" id="2126339"/>
    <lineage>
        <taxon>Bacteria</taxon>
        <taxon>Pseudomonadati</taxon>
        <taxon>Pseudomonadota</taxon>
        <taxon>Gammaproteobacteria</taxon>
        <taxon>Candidatus Kentrum</taxon>
    </lineage>
</organism>
<feature type="compositionally biased region" description="Basic and acidic residues" evidence="1">
    <location>
        <begin position="240"/>
        <end position="252"/>
    </location>
</feature>
<proteinExistence type="predicted"/>
<evidence type="ECO:0000256" key="1">
    <source>
        <dbReference type="SAM" id="MobiDB-lite"/>
    </source>
</evidence>
<evidence type="ECO:0008006" key="3">
    <source>
        <dbReference type="Google" id="ProtNLM"/>
    </source>
</evidence>
<feature type="compositionally biased region" description="Gly residues" evidence="1">
    <location>
        <begin position="263"/>
        <end position="273"/>
    </location>
</feature>
<protein>
    <recommendedName>
        <fullName evidence="3">Tetratricopeptide repeat-containing protein</fullName>
    </recommendedName>
</protein>
<accession>A0A450YRW6</accession>
<dbReference type="Gene3D" id="1.25.40.10">
    <property type="entry name" value="Tetratricopeptide repeat domain"/>
    <property type="match status" value="1"/>
</dbReference>
<dbReference type="InterPro" id="IPR011990">
    <property type="entry name" value="TPR-like_helical_dom_sf"/>
</dbReference>
<dbReference type="EMBL" id="CAADFT010000033">
    <property type="protein sequence ID" value="VFK44255.1"/>
    <property type="molecule type" value="Genomic_DNA"/>
</dbReference>
<reference evidence="2" key="1">
    <citation type="submission" date="2019-02" db="EMBL/GenBank/DDBJ databases">
        <authorList>
            <person name="Gruber-Vodicka R. H."/>
            <person name="Seah K. B. B."/>
        </authorList>
    </citation>
    <scope>NUCLEOTIDE SEQUENCE</scope>
    <source>
        <strain evidence="2">BECK_BZ125</strain>
    </source>
</reference>
<feature type="region of interest" description="Disordered" evidence="1">
    <location>
        <begin position="230"/>
        <end position="364"/>
    </location>
</feature>
<sequence>MNTVAHGCRAGLHRQALEEVYIGRILRGTNNTHGYYSMRRLGALAENLGAVFCFFPEPWRRVASNLSQAVQGWLFNQASEFLHRLGRSGEARAPLRRGLKIAVEQGDWGNAARGASNLGQLEAVLGDPAAAVKLARRSIEFAERAGNLSSRMDSRAQYAHARHLTGKYQQAKRAFIEAKDLQAEFQPEYPRLYSGAGFWYCELLLGAAERGAWAAFLNWRGGPALSGIGGGVRAGHRTRQRDPRLGASERGKIRYLPGPAYPGPGGVVPGPAGGWRARRDRPKAVDGSGGHHPGPPRRRRGRPPPNESNSAPRTPCSPEAACVSYWASGPGPSPIWTRPCGGRAASSGTTVTTAGTGNWRAPRR</sequence>
<feature type="compositionally biased region" description="Low complexity" evidence="1">
    <location>
        <begin position="341"/>
        <end position="357"/>
    </location>
</feature>
<gene>
    <name evidence="2" type="ORF">BECKTC1821E_GA0114239_103312</name>
</gene>
<name>A0A450YRW6_9GAMM</name>
<dbReference type="SUPFAM" id="SSF48452">
    <property type="entry name" value="TPR-like"/>
    <property type="match status" value="1"/>
</dbReference>
<dbReference type="AlphaFoldDB" id="A0A450YRW6"/>